<keyword evidence="3" id="KW-1185">Reference proteome</keyword>
<sequence length="138" mass="15276">MGDTMEKNLADATEQEKEAIKTYESLMVAKKRELEALTSSIESKTKKIGELNVAVVEMKADLADTADSLTEDQAFAKELEKGCSTKSAEWAERQKTRSEELLAISDTIKTLNEGTTTRSSSSRRPSRLQAPAALYRSR</sequence>
<feature type="region of interest" description="Disordered" evidence="1">
    <location>
        <begin position="110"/>
        <end position="138"/>
    </location>
</feature>
<accession>A0ABN9UD29</accession>
<dbReference type="EMBL" id="CAUYUJ010015660">
    <property type="protein sequence ID" value="CAK0856736.1"/>
    <property type="molecule type" value="Genomic_DNA"/>
</dbReference>
<reference evidence="2" key="1">
    <citation type="submission" date="2023-10" db="EMBL/GenBank/DDBJ databases">
        <authorList>
            <person name="Chen Y."/>
            <person name="Shah S."/>
            <person name="Dougan E. K."/>
            <person name="Thang M."/>
            <person name="Chan C."/>
        </authorList>
    </citation>
    <scope>NUCLEOTIDE SEQUENCE [LARGE SCALE GENOMIC DNA]</scope>
</reference>
<evidence type="ECO:0000256" key="1">
    <source>
        <dbReference type="SAM" id="MobiDB-lite"/>
    </source>
</evidence>
<dbReference type="SUPFAM" id="SSF161270">
    <property type="entry name" value="PspA lactotransferrin-binding region"/>
    <property type="match status" value="1"/>
</dbReference>
<protein>
    <submittedName>
        <fullName evidence="2">Uncharacterized protein</fullName>
    </submittedName>
</protein>
<name>A0ABN9UD29_9DINO</name>
<organism evidence="2 3">
    <name type="scientific">Prorocentrum cordatum</name>
    <dbReference type="NCBI Taxonomy" id="2364126"/>
    <lineage>
        <taxon>Eukaryota</taxon>
        <taxon>Sar</taxon>
        <taxon>Alveolata</taxon>
        <taxon>Dinophyceae</taxon>
        <taxon>Prorocentrales</taxon>
        <taxon>Prorocentraceae</taxon>
        <taxon>Prorocentrum</taxon>
    </lineage>
</organism>
<dbReference type="Gene3D" id="1.10.287.2610">
    <property type="match status" value="1"/>
</dbReference>
<comment type="caution">
    <text evidence="2">The sequence shown here is derived from an EMBL/GenBank/DDBJ whole genome shotgun (WGS) entry which is preliminary data.</text>
</comment>
<evidence type="ECO:0000313" key="3">
    <source>
        <dbReference type="Proteomes" id="UP001189429"/>
    </source>
</evidence>
<gene>
    <name evidence="2" type="ORF">PCOR1329_LOCUS47026</name>
</gene>
<proteinExistence type="predicted"/>
<evidence type="ECO:0000313" key="2">
    <source>
        <dbReference type="EMBL" id="CAK0856736.1"/>
    </source>
</evidence>
<dbReference type="Proteomes" id="UP001189429">
    <property type="component" value="Unassembled WGS sequence"/>
</dbReference>